<name>A0ABQ5K425_9EUKA</name>
<feature type="non-terminal residue" evidence="1">
    <location>
        <position position="1"/>
    </location>
</feature>
<accession>A0ABQ5K425</accession>
<proteinExistence type="predicted"/>
<organism evidence="1 2">
    <name type="scientific">Aduncisulcus paluster</name>
    <dbReference type="NCBI Taxonomy" id="2918883"/>
    <lineage>
        <taxon>Eukaryota</taxon>
        <taxon>Metamonada</taxon>
        <taxon>Carpediemonas-like organisms</taxon>
        <taxon>Aduncisulcus</taxon>
    </lineage>
</organism>
<keyword evidence="2" id="KW-1185">Reference proteome</keyword>
<gene>
    <name evidence="1" type="ORF">ADUPG1_004731</name>
</gene>
<protein>
    <submittedName>
        <fullName evidence="1">Uncharacterized protein</fullName>
    </submittedName>
</protein>
<dbReference type="Proteomes" id="UP001057375">
    <property type="component" value="Unassembled WGS sequence"/>
</dbReference>
<dbReference type="EMBL" id="BQXS01007312">
    <property type="protein sequence ID" value="GKT27078.1"/>
    <property type="molecule type" value="Genomic_DNA"/>
</dbReference>
<evidence type="ECO:0000313" key="2">
    <source>
        <dbReference type="Proteomes" id="UP001057375"/>
    </source>
</evidence>
<reference evidence="1" key="1">
    <citation type="submission" date="2022-03" db="EMBL/GenBank/DDBJ databases">
        <title>Draft genome sequence of Aduncisulcus paluster, a free-living microaerophilic Fornicata.</title>
        <authorList>
            <person name="Yuyama I."/>
            <person name="Kume K."/>
            <person name="Tamura T."/>
            <person name="Inagaki Y."/>
            <person name="Hashimoto T."/>
        </authorList>
    </citation>
    <scope>NUCLEOTIDE SEQUENCE</scope>
    <source>
        <strain evidence="1">NY0171</strain>
    </source>
</reference>
<sequence length="93" mass="10555">IAPVVSKQLVVVHKAMEVEEANISLVMAFNQIFFKSQPVRDSCQVIVKGHSCQFFILVLNYAVSGFQLSQAAFEFFEKMAYKENEISKQNKAH</sequence>
<comment type="caution">
    <text evidence="1">The sequence shown here is derived from an EMBL/GenBank/DDBJ whole genome shotgun (WGS) entry which is preliminary data.</text>
</comment>
<evidence type="ECO:0000313" key="1">
    <source>
        <dbReference type="EMBL" id="GKT27078.1"/>
    </source>
</evidence>